<keyword evidence="3" id="KW-1185">Reference proteome</keyword>
<proteinExistence type="predicted"/>
<dbReference type="InterPro" id="IPR028086">
    <property type="entry name" value="FNIP_C_dom"/>
</dbReference>
<dbReference type="AlphaFoldDB" id="A0A3M7P2X8"/>
<organism evidence="2 3">
    <name type="scientific">Brachionus plicatilis</name>
    <name type="common">Marine rotifer</name>
    <name type="synonym">Brachionus muelleri</name>
    <dbReference type="NCBI Taxonomy" id="10195"/>
    <lineage>
        <taxon>Eukaryota</taxon>
        <taxon>Metazoa</taxon>
        <taxon>Spiralia</taxon>
        <taxon>Gnathifera</taxon>
        <taxon>Rotifera</taxon>
        <taxon>Eurotatoria</taxon>
        <taxon>Monogononta</taxon>
        <taxon>Pseudotrocha</taxon>
        <taxon>Ploima</taxon>
        <taxon>Brachionidae</taxon>
        <taxon>Brachionus</taxon>
    </lineage>
</organism>
<feature type="domain" description="Folliculin-interacting protein C-terminal" evidence="1">
    <location>
        <begin position="2"/>
        <end position="85"/>
    </location>
</feature>
<dbReference type="EMBL" id="REGN01013834">
    <property type="protein sequence ID" value="RMZ93412.1"/>
    <property type="molecule type" value="Genomic_DNA"/>
</dbReference>
<name>A0A3M7P2X8_BRAPC</name>
<sequence>EVKVYSSESSKPVLVEKPIGLVDSLVQSVLNMADLFQNSEFVLLYLEDKLQELYTKSETMNQVKSQSKEISDEKLMQLIDINDADDLDFLRQIQSAITIPSMFYPNH</sequence>
<evidence type="ECO:0000313" key="2">
    <source>
        <dbReference type="EMBL" id="RMZ93412.1"/>
    </source>
</evidence>
<evidence type="ECO:0000259" key="1">
    <source>
        <dbReference type="Pfam" id="PF14638"/>
    </source>
</evidence>
<gene>
    <name evidence="2" type="ORF">BpHYR1_016496</name>
</gene>
<dbReference type="Proteomes" id="UP000276133">
    <property type="component" value="Unassembled WGS sequence"/>
</dbReference>
<accession>A0A3M7P2X8</accession>
<dbReference type="OrthoDB" id="10051712at2759"/>
<dbReference type="Pfam" id="PF14638">
    <property type="entry name" value="FNIP_C"/>
    <property type="match status" value="1"/>
</dbReference>
<protein>
    <recommendedName>
        <fullName evidence="1">Folliculin-interacting protein C-terminal domain-containing protein</fullName>
    </recommendedName>
</protein>
<reference evidence="2 3" key="1">
    <citation type="journal article" date="2018" name="Sci. Rep.">
        <title>Genomic signatures of local adaptation to the degree of environmental predictability in rotifers.</title>
        <authorList>
            <person name="Franch-Gras L."/>
            <person name="Hahn C."/>
            <person name="Garcia-Roger E.M."/>
            <person name="Carmona M.J."/>
            <person name="Serra M."/>
            <person name="Gomez A."/>
        </authorList>
    </citation>
    <scope>NUCLEOTIDE SEQUENCE [LARGE SCALE GENOMIC DNA]</scope>
    <source>
        <strain evidence="2">HYR1</strain>
    </source>
</reference>
<evidence type="ECO:0000313" key="3">
    <source>
        <dbReference type="Proteomes" id="UP000276133"/>
    </source>
</evidence>
<comment type="caution">
    <text evidence="2">The sequence shown here is derived from an EMBL/GenBank/DDBJ whole genome shotgun (WGS) entry which is preliminary data.</text>
</comment>
<feature type="non-terminal residue" evidence="2">
    <location>
        <position position="1"/>
    </location>
</feature>